<evidence type="ECO:0000256" key="2">
    <source>
        <dbReference type="ARBA" id="ARBA00022692"/>
    </source>
</evidence>
<feature type="non-terminal residue" evidence="8">
    <location>
        <position position="269"/>
    </location>
</feature>
<keyword evidence="4" id="KW-0735">Signal-anchor</keyword>
<dbReference type="AlphaFoldDB" id="X0T8G2"/>
<dbReference type="GO" id="GO:0000139">
    <property type="term" value="C:Golgi membrane"/>
    <property type="evidence" value="ECO:0007669"/>
    <property type="project" value="UniProtKB-SubCell"/>
</dbReference>
<evidence type="ECO:0000256" key="4">
    <source>
        <dbReference type="ARBA" id="ARBA00022968"/>
    </source>
</evidence>
<keyword evidence="3" id="KW-0378">Hydrolase</keyword>
<keyword evidence="2" id="KW-0812">Transmembrane</keyword>
<dbReference type="GO" id="GO:0004559">
    <property type="term" value="F:alpha-mannosidase activity"/>
    <property type="evidence" value="ECO:0007669"/>
    <property type="project" value="TreeGrafter"/>
</dbReference>
<sequence length="269" mass="30010">ELVNKEYKGGVTAIGDKFSDGSARVFDGVHTYNTAGSLRDMKPAEVRKWAAGTYQSWVQLADQAGKISAITVIPGYDDTKIRKPGLAVGRYGGKLYRAQWEEAVKADPHWVLITSFNEWHEGSEIEPSVQYGRQYLDLTAEYAKSFKAKKRGIIRQAGSGGLSIEEKTRLREKLEGIQIGVLAGADSMAFWWLPGVGVRTEVLTWQDVASGVLTVQKYPVLMREKLQFFNGTHSFLGVGIRPHCKKFFHELSTNRIIFHQSVANPVEFG</sequence>
<evidence type="ECO:0000256" key="6">
    <source>
        <dbReference type="ARBA" id="ARBA00023034"/>
    </source>
</evidence>
<dbReference type="PANTHER" id="PTHR13572:SF4">
    <property type="entry name" value="RE57134P"/>
    <property type="match status" value="1"/>
</dbReference>
<organism evidence="8">
    <name type="scientific">marine sediment metagenome</name>
    <dbReference type="NCBI Taxonomy" id="412755"/>
    <lineage>
        <taxon>unclassified sequences</taxon>
        <taxon>metagenomes</taxon>
        <taxon>ecological metagenomes</taxon>
    </lineage>
</organism>
<reference evidence="8" key="1">
    <citation type="journal article" date="2014" name="Front. Microbiol.">
        <title>High frequency of phylogenetically diverse reductive dehalogenase-homologous genes in deep subseafloor sedimentary metagenomes.</title>
        <authorList>
            <person name="Kawai M."/>
            <person name="Futagami T."/>
            <person name="Toyoda A."/>
            <person name="Takaki Y."/>
            <person name="Nishi S."/>
            <person name="Hori S."/>
            <person name="Arai W."/>
            <person name="Tsubouchi T."/>
            <person name="Morono Y."/>
            <person name="Uchiyama I."/>
            <person name="Ito T."/>
            <person name="Fujiyama A."/>
            <person name="Inagaki F."/>
            <person name="Takami H."/>
        </authorList>
    </citation>
    <scope>NUCLEOTIDE SEQUENCE</scope>
    <source>
        <strain evidence="8">Expedition CK06-06</strain>
    </source>
</reference>
<accession>X0T8G2</accession>
<proteinExistence type="predicted"/>
<keyword evidence="6" id="KW-0333">Golgi apparatus</keyword>
<keyword evidence="7" id="KW-0472">Membrane</keyword>
<comment type="caution">
    <text evidence="8">The sequence shown here is derived from an EMBL/GenBank/DDBJ whole genome shotgun (WGS) entry which is preliminary data.</text>
</comment>
<comment type="subcellular location">
    <subcellularLocation>
        <location evidence="1">Golgi apparatus membrane</location>
        <topology evidence="1">Single-pass type II membrane protein</topology>
    </subcellularLocation>
</comment>
<dbReference type="Gene3D" id="3.20.20.80">
    <property type="entry name" value="Glycosidases"/>
    <property type="match status" value="1"/>
</dbReference>
<name>X0T8G2_9ZZZZ</name>
<evidence type="ECO:0000256" key="7">
    <source>
        <dbReference type="ARBA" id="ARBA00023136"/>
    </source>
</evidence>
<dbReference type="EMBL" id="BARS01011427">
    <property type="protein sequence ID" value="GAF89798.1"/>
    <property type="molecule type" value="Genomic_DNA"/>
</dbReference>
<protein>
    <submittedName>
        <fullName evidence="8">Uncharacterized protein</fullName>
    </submittedName>
</protein>
<evidence type="ECO:0000256" key="5">
    <source>
        <dbReference type="ARBA" id="ARBA00022989"/>
    </source>
</evidence>
<evidence type="ECO:0000313" key="8">
    <source>
        <dbReference type="EMBL" id="GAF89798.1"/>
    </source>
</evidence>
<evidence type="ECO:0000256" key="1">
    <source>
        <dbReference type="ARBA" id="ARBA00004323"/>
    </source>
</evidence>
<gene>
    <name evidence="8" type="ORF">S01H1_20788</name>
</gene>
<feature type="non-terminal residue" evidence="8">
    <location>
        <position position="1"/>
    </location>
</feature>
<dbReference type="Pfam" id="PF16317">
    <property type="entry name" value="Glyco_hydro_99"/>
    <property type="match status" value="1"/>
</dbReference>
<evidence type="ECO:0000256" key="3">
    <source>
        <dbReference type="ARBA" id="ARBA00022801"/>
    </source>
</evidence>
<dbReference type="PANTHER" id="PTHR13572">
    <property type="entry name" value="ENDO-ALPHA-1,2-MANNOSIDASE"/>
    <property type="match status" value="1"/>
</dbReference>
<keyword evidence="5" id="KW-1133">Transmembrane helix</keyword>
<dbReference type="InterPro" id="IPR026071">
    <property type="entry name" value="Glyco_Hydrolase_99"/>
</dbReference>